<feature type="domain" description="Core-binding (CB)" evidence="7">
    <location>
        <begin position="65"/>
        <end position="148"/>
    </location>
</feature>
<dbReference type="PANTHER" id="PTHR30349:SF64">
    <property type="entry name" value="PROPHAGE INTEGRASE INTD-RELATED"/>
    <property type="match status" value="1"/>
</dbReference>
<dbReference type="InterPro" id="IPR004107">
    <property type="entry name" value="Integrase_SAM-like_N"/>
</dbReference>
<evidence type="ECO:0000259" key="6">
    <source>
        <dbReference type="PROSITE" id="PS51898"/>
    </source>
</evidence>
<dbReference type="InterPro" id="IPR002104">
    <property type="entry name" value="Integrase_catalytic"/>
</dbReference>
<name>A0A0Q3VEV7_9BACI</name>
<dbReference type="InterPro" id="IPR044068">
    <property type="entry name" value="CB"/>
</dbReference>
<dbReference type="Gene3D" id="1.10.150.130">
    <property type="match status" value="1"/>
</dbReference>
<dbReference type="InterPro" id="IPR010998">
    <property type="entry name" value="Integrase_recombinase_N"/>
</dbReference>
<protein>
    <submittedName>
        <fullName evidence="8">Integrase</fullName>
    </submittedName>
</protein>
<organism evidence="8 9">
    <name type="scientific">Cytobacillus solani</name>
    <dbReference type="NCBI Taxonomy" id="1637975"/>
    <lineage>
        <taxon>Bacteria</taxon>
        <taxon>Bacillati</taxon>
        <taxon>Bacillota</taxon>
        <taxon>Bacilli</taxon>
        <taxon>Bacillales</taxon>
        <taxon>Bacillaceae</taxon>
        <taxon>Cytobacillus</taxon>
    </lineage>
</organism>
<comment type="caution">
    <text evidence="8">The sequence shown here is derived from an EMBL/GenBank/DDBJ whole genome shotgun (WGS) entry which is preliminary data.</text>
</comment>
<dbReference type="GO" id="GO:0015074">
    <property type="term" value="P:DNA integration"/>
    <property type="evidence" value="ECO:0007669"/>
    <property type="project" value="UniProtKB-KW"/>
</dbReference>
<feature type="domain" description="Tyr recombinase" evidence="6">
    <location>
        <begin position="178"/>
        <end position="387"/>
    </location>
</feature>
<evidence type="ECO:0000256" key="2">
    <source>
        <dbReference type="ARBA" id="ARBA00022908"/>
    </source>
</evidence>
<keyword evidence="9" id="KW-1185">Reference proteome</keyword>
<gene>
    <name evidence="8" type="ORF">AN957_02800</name>
</gene>
<dbReference type="SUPFAM" id="SSF56349">
    <property type="entry name" value="DNA breaking-rejoining enzymes"/>
    <property type="match status" value="1"/>
</dbReference>
<dbReference type="Gene3D" id="1.10.443.10">
    <property type="entry name" value="Intergrase catalytic core"/>
    <property type="match status" value="1"/>
</dbReference>
<reference evidence="8 9" key="1">
    <citation type="submission" date="2015-09" db="EMBL/GenBank/DDBJ databases">
        <title>Genome sequencing project for genomic taxonomy and phylogenomics of Bacillus-like bacteria.</title>
        <authorList>
            <person name="Liu B."/>
            <person name="Wang J."/>
            <person name="Zhu Y."/>
            <person name="Liu G."/>
            <person name="Chen Q."/>
            <person name="Chen Z."/>
            <person name="Lan J."/>
            <person name="Che J."/>
            <person name="Ge C."/>
            <person name="Shi H."/>
            <person name="Pan Z."/>
            <person name="Liu X."/>
        </authorList>
    </citation>
    <scope>NUCLEOTIDE SEQUENCE [LARGE SCALE GENOMIC DNA]</scope>
    <source>
        <strain evidence="8 9">FJAT-18043</strain>
    </source>
</reference>
<dbReference type="InterPro" id="IPR013762">
    <property type="entry name" value="Integrase-like_cat_sf"/>
</dbReference>
<dbReference type="InterPro" id="IPR011010">
    <property type="entry name" value="DNA_brk_join_enz"/>
</dbReference>
<dbReference type="PROSITE" id="PS51900">
    <property type="entry name" value="CB"/>
    <property type="match status" value="1"/>
</dbReference>
<dbReference type="Pfam" id="PF00589">
    <property type="entry name" value="Phage_integrase"/>
    <property type="match status" value="1"/>
</dbReference>
<dbReference type="PATRIC" id="fig|1637975.4.peg.217"/>
<dbReference type="InterPro" id="IPR050090">
    <property type="entry name" value="Tyrosine_recombinase_XerCD"/>
</dbReference>
<dbReference type="STRING" id="1637975.AN957_02800"/>
<evidence type="ECO:0000256" key="1">
    <source>
        <dbReference type="ARBA" id="ARBA00008857"/>
    </source>
</evidence>
<dbReference type="AlphaFoldDB" id="A0A0Q3VEV7"/>
<sequence>MAYIKKYKTKKGDRWMYVVENGIDPQSGQRRRIVKKGFVKEKEAKNALKEFERKTSGKNFEDNNITFEDMAQDWLDVYSETDVKVSTIRVRNHEIGHLNRYFAKYKIKDITKRMYQSALNDLKKKEKLAHNTISGIHGTGRMIFKRALEQDYLLVDPTEFAFIPKDKKTVEDIENQKVEEKYLEKHELKDFLETAKTLGEVDDYVIFLTLAWTGLRAGELVALKWKDIDFEEHTINITKTYYNPKNNTKNYELLPPKTEGSIRKIDVEEEVIATLKKHQLKQKELKLEVGKEYYNKDFVFGRLNPPYYGYPHFIKTIENRMESLLKKTPSIKKRLTPHSLRHTHTSLLAEAGVELLQIMDRLGHTEDETTTQVYLHITKDRKKEASQKFAQLMRSL</sequence>
<dbReference type="EMBL" id="LJIX01000006">
    <property type="protein sequence ID" value="KQL17647.1"/>
    <property type="molecule type" value="Genomic_DNA"/>
</dbReference>
<dbReference type="Pfam" id="PF14659">
    <property type="entry name" value="Phage_int_SAM_3"/>
    <property type="match status" value="1"/>
</dbReference>
<evidence type="ECO:0000313" key="8">
    <source>
        <dbReference type="EMBL" id="KQL17647.1"/>
    </source>
</evidence>
<evidence type="ECO:0000259" key="7">
    <source>
        <dbReference type="PROSITE" id="PS51900"/>
    </source>
</evidence>
<dbReference type="PROSITE" id="PS51898">
    <property type="entry name" value="TYR_RECOMBINASE"/>
    <property type="match status" value="1"/>
</dbReference>
<dbReference type="Proteomes" id="UP000050996">
    <property type="component" value="Unassembled WGS sequence"/>
</dbReference>
<dbReference type="GO" id="GO:0003677">
    <property type="term" value="F:DNA binding"/>
    <property type="evidence" value="ECO:0007669"/>
    <property type="project" value="UniProtKB-UniRule"/>
</dbReference>
<comment type="similarity">
    <text evidence="1">Belongs to the 'phage' integrase family.</text>
</comment>
<evidence type="ECO:0000256" key="5">
    <source>
        <dbReference type="PROSITE-ProRule" id="PRU01248"/>
    </source>
</evidence>
<dbReference type="RefSeq" id="WP_056682067.1">
    <property type="nucleotide sequence ID" value="NZ_LJIX01000006.1"/>
</dbReference>
<evidence type="ECO:0000256" key="3">
    <source>
        <dbReference type="ARBA" id="ARBA00023125"/>
    </source>
</evidence>
<dbReference type="CDD" id="cd01189">
    <property type="entry name" value="INT_ICEBs1_C_like"/>
    <property type="match status" value="1"/>
</dbReference>
<evidence type="ECO:0000256" key="4">
    <source>
        <dbReference type="ARBA" id="ARBA00023172"/>
    </source>
</evidence>
<evidence type="ECO:0000313" key="9">
    <source>
        <dbReference type="Proteomes" id="UP000050996"/>
    </source>
</evidence>
<accession>A0A0Q3VEV7</accession>
<dbReference type="InterPro" id="IPR028259">
    <property type="entry name" value="AP2-like_int_N"/>
</dbReference>
<keyword evidence="4" id="KW-0233">DNA recombination</keyword>
<dbReference type="GO" id="GO:0006310">
    <property type="term" value="P:DNA recombination"/>
    <property type="evidence" value="ECO:0007669"/>
    <property type="project" value="UniProtKB-KW"/>
</dbReference>
<keyword evidence="2" id="KW-0229">DNA integration</keyword>
<keyword evidence="3 5" id="KW-0238">DNA-binding</keyword>
<dbReference type="Pfam" id="PF14657">
    <property type="entry name" value="Arm-DNA-bind_4"/>
    <property type="match status" value="1"/>
</dbReference>
<proteinExistence type="inferred from homology"/>
<dbReference type="PANTHER" id="PTHR30349">
    <property type="entry name" value="PHAGE INTEGRASE-RELATED"/>
    <property type="match status" value="1"/>
</dbReference>